<evidence type="ECO:0008006" key="4">
    <source>
        <dbReference type="Google" id="ProtNLM"/>
    </source>
</evidence>
<dbReference type="EMBL" id="JACRSN010000004">
    <property type="protein sequence ID" value="MBC8533128.1"/>
    <property type="molecule type" value="Genomic_DNA"/>
</dbReference>
<comment type="caution">
    <text evidence="2">The sequence shown here is derived from an EMBL/GenBank/DDBJ whole genome shotgun (WGS) entry which is preliminary data.</text>
</comment>
<dbReference type="PROSITE" id="PS51257">
    <property type="entry name" value="PROKAR_LIPOPROTEIN"/>
    <property type="match status" value="1"/>
</dbReference>
<keyword evidence="3" id="KW-1185">Reference proteome</keyword>
<sequence>MQVLRKFSLISALLCLLLLLLSGCLAKTVSFQYAPFQDETAFVLQAEPNSKLRYTITVWDPAETSGVTMSLLTVNGEFLQEILLSDGKNKGSLQLPESESEPSIFLLRFHGNAARLLAEFQSEGTVSIQDSAPVFSSSEHTSGDAQVRPAS</sequence>
<reference evidence="2" key="1">
    <citation type="submission" date="2020-08" db="EMBL/GenBank/DDBJ databases">
        <title>Genome public.</title>
        <authorList>
            <person name="Liu C."/>
            <person name="Sun Q."/>
        </authorList>
    </citation>
    <scope>NUCLEOTIDE SEQUENCE</scope>
    <source>
        <strain evidence="2">NSJ-40</strain>
    </source>
</reference>
<dbReference type="AlphaFoldDB" id="A0A926D820"/>
<evidence type="ECO:0000313" key="3">
    <source>
        <dbReference type="Proteomes" id="UP000651482"/>
    </source>
</evidence>
<evidence type="ECO:0000256" key="1">
    <source>
        <dbReference type="SAM" id="SignalP"/>
    </source>
</evidence>
<accession>A0A926D820</accession>
<protein>
    <recommendedName>
        <fullName evidence="4">Lipoprotein</fullName>
    </recommendedName>
</protein>
<name>A0A926D820_9FIRM</name>
<organism evidence="2 3">
    <name type="scientific">Yeguia hominis</name>
    <dbReference type="NCBI Taxonomy" id="2763662"/>
    <lineage>
        <taxon>Bacteria</taxon>
        <taxon>Bacillati</taxon>
        <taxon>Bacillota</taxon>
        <taxon>Clostridia</taxon>
        <taxon>Eubacteriales</taxon>
        <taxon>Yeguiaceae</taxon>
        <taxon>Yeguia</taxon>
    </lineage>
</organism>
<gene>
    <name evidence="2" type="ORF">IAG03_03730</name>
</gene>
<dbReference type="RefSeq" id="WP_249318479.1">
    <property type="nucleotide sequence ID" value="NZ_JACRSN010000004.1"/>
</dbReference>
<feature type="signal peptide" evidence="1">
    <location>
        <begin position="1"/>
        <end position="26"/>
    </location>
</feature>
<dbReference type="Proteomes" id="UP000651482">
    <property type="component" value="Unassembled WGS sequence"/>
</dbReference>
<evidence type="ECO:0000313" key="2">
    <source>
        <dbReference type="EMBL" id="MBC8533128.1"/>
    </source>
</evidence>
<feature type="chain" id="PRO_5038104476" description="Lipoprotein" evidence="1">
    <location>
        <begin position="27"/>
        <end position="151"/>
    </location>
</feature>
<proteinExistence type="predicted"/>
<keyword evidence="1" id="KW-0732">Signal</keyword>